<dbReference type="Proteomes" id="UP001364695">
    <property type="component" value="Unassembled WGS sequence"/>
</dbReference>
<proteinExistence type="predicted"/>
<evidence type="ECO:0000313" key="2">
    <source>
        <dbReference type="Proteomes" id="UP001364695"/>
    </source>
</evidence>
<organism evidence="1 2">
    <name type="scientific">Amphibiibacter pelophylacis</name>
    <dbReference type="NCBI Taxonomy" id="1799477"/>
    <lineage>
        <taxon>Bacteria</taxon>
        <taxon>Pseudomonadati</taxon>
        <taxon>Pseudomonadota</taxon>
        <taxon>Betaproteobacteria</taxon>
        <taxon>Burkholderiales</taxon>
        <taxon>Sphaerotilaceae</taxon>
        <taxon>Amphibiibacter</taxon>
    </lineage>
</organism>
<protein>
    <submittedName>
        <fullName evidence="1">Uncharacterized protein</fullName>
    </submittedName>
</protein>
<accession>A0ACC6P2T4</accession>
<sequence>MSRLSAPALIRPGRLALMTALLGLVLGTGLALSPTPARAAAPGAHKNSVKKQGAQKHAARKIPRGSKKTVRQARAEAVPALPTVHLSPRVRTEALGPAGVAPVMLATVRPFLSRSQILPDERLAAAPRIVALPERRALVSLGDTVYARGGELQTIPTGTLLQIYRMASPVKDPVTGEVLGHETRAVGEAELIARGHDSDPQIAAAEVPYTLRIVRASDEVLVGDRLAPLPAHPLTGVALDRFIPHAPAVGQEGLVVSVPDHGEAGPNQLVIVNRGQQQGLQVGDVFDVMPPQRVTTDPTSPGQVVMSVPGEKKATLMLVHVFDKASYALVMNSVWPVRPGDSVVAPTSVDVGSAR</sequence>
<dbReference type="EMBL" id="JAWDIE010000008">
    <property type="protein sequence ID" value="MEJ7138124.1"/>
    <property type="molecule type" value="Genomic_DNA"/>
</dbReference>
<name>A0ACC6P2T4_9BURK</name>
<reference evidence="1" key="1">
    <citation type="submission" date="2023-10" db="EMBL/GenBank/DDBJ databases">
        <title>Amphibacter perezi, gen. nov., sp. nov. a novel taxa of the family Comamonadaceae, class Betaproteobacteria isolated from the skin microbiota of Pelophylax perezi from different populations.</title>
        <authorList>
            <person name="Costa S."/>
            <person name="Proenca D.N."/>
            <person name="Lopes I."/>
            <person name="Morais P.V."/>
        </authorList>
    </citation>
    <scope>NUCLEOTIDE SEQUENCE</scope>
    <source>
        <strain evidence="1">SL12-8</strain>
    </source>
</reference>
<keyword evidence="2" id="KW-1185">Reference proteome</keyword>
<evidence type="ECO:0000313" key="1">
    <source>
        <dbReference type="EMBL" id="MEJ7138124.1"/>
    </source>
</evidence>
<gene>
    <name evidence="1" type="ORF">RV045_06725</name>
</gene>
<comment type="caution">
    <text evidence="1">The sequence shown here is derived from an EMBL/GenBank/DDBJ whole genome shotgun (WGS) entry which is preliminary data.</text>
</comment>